<gene>
    <name evidence="1" type="ORF">SACC_20050</name>
</gene>
<dbReference type="AlphaFoldDB" id="A0AAQ4CT57"/>
<dbReference type="EMBL" id="AP025226">
    <property type="protein sequence ID" value="BDB98988.1"/>
    <property type="molecule type" value="Genomic_DNA"/>
</dbReference>
<organism evidence="1 2">
    <name type="scientific">Saccharolobus caldissimus</name>
    <dbReference type="NCBI Taxonomy" id="1702097"/>
    <lineage>
        <taxon>Archaea</taxon>
        <taxon>Thermoproteota</taxon>
        <taxon>Thermoprotei</taxon>
        <taxon>Sulfolobales</taxon>
        <taxon>Sulfolobaceae</taxon>
        <taxon>Saccharolobus</taxon>
    </lineage>
</organism>
<name>A0AAQ4CT57_9CREN</name>
<dbReference type="Proteomes" id="UP001319921">
    <property type="component" value="Chromosome"/>
</dbReference>
<protein>
    <submittedName>
        <fullName evidence="1">Uncharacterized protein</fullName>
    </submittedName>
</protein>
<dbReference type="KEGG" id="scas:SACC_20050"/>
<reference evidence="1 2" key="1">
    <citation type="journal article" date="2022" name="Microbiol. Resour. Announc.">
        <title>Complete Genome Sequence of the Hyperthermophilic and Acidophilic Archaeon Saccharolobus caldissimus Strain HS-3T.</title>
        <authorList>
            <person name="Sakai H.D."/>
            <person name="Kurosawa N."/>
        </authorList>
    </citation>
    <scope>NUCLEOTIDE SEQUENCE [LARGE SCALE GENOMIC DNA]</scope>
    <source>
        <strain evidence="1 2">JCM32116</strain>
    </source>
</reference>
<keyword evidence="2" id="KW-1185">Reference proteome</keyword>
<evidence type="ECO:0000313" key="2">
    <source>
        <dbReference type="Proteomes" id="UP001319921"/>
    </source>
</evidence>
<evidence type="ECO:0000313" key="1">
    <source>
        <dbReference type="EMBL" id="BDB98988.1"/>
    </source>
</evidence>
<proteinExistence type="predicted"/>
<sequence>MNMSASKKFYKLQDLILAKTSLEKVRLHILNRKERTIFKWIKSELNEFFKKFYNMNNFKEIIDNINKGIEEENYTLVLENIEKSLVIISTEIEKYYKDLQQMH</sequence>
<accession>A0AAQ4CT57</accession>